<dbReference type="EMBL" id="SNZV01000006">
    <property type="protein sequence ID" value="TDS12507.1"/>
    <property type="molecule type" value="Genomic_DNA"/>
</dbReference>
<dbReference type="AlphaFoldDB" id="A0A4R7CX76"/>
<reference evidence="3 4" key="1">
    <citation type="submission" date="2019-03" db="EMBL/GenBank/DDBJ databases">
        <title>Genomic Encyclopedia of Type Strains, Phase III (KMG-III): the genomes of soil and plant-associated and newly described type strains.</title>
        <authorList>
            <person name="Whitman W."/>
        </authorList>
    </citation>
    <scope>NUCLEOTIDE SEQUENCE [LARGE SCALE GENOMIC DNA]</scope>
    <source>
        <strain evidence="3 4">CGMCC 1.12801</strain>
    </source>
</reference>
<organism evidence="3 4">
    <name type="scientific">Sphingobacterium paludis</name>
    <dbReference type="NCBI Taxonomy" id="1476465"/>
    <lineage>
        <taxon>Bacteria</taxon>
        <taxon>Pseudomonadati</taxon>
        <taxon>Bacteroidota</taxon>
        <taxon>Sphingobacteriia</taxon>
        <taxon>Sphingobacteriales</taxon>
        <taxon>Sphingobacteriaceae</taxon>
        <taxon>Sphingobacterium</taxon>
    </lineage>
</organism>
<evidence type="ECO:0000256" key="1">
    <source>
        <dbReference type="SAM" id="MobiDB-lite"/>
    </source>
</evidence>
<gene>
    <name evidence="3" type="ORF">B0I21_106367</name>
</gene>
<dbReference type="Proteomes" id="UP000294752">
    <property type="component" value="Unassembled WGS sequence"/>
</dbReference>
<proteinExistence type="predicted"/>
<comment type="caution">
    <text evidence="3">The sequence shown here is derived from an EMBL/GenBank/DDBJ whole genome shotgun (WGS) entry which is preliminary data.</text>
</comment>
<keyword evidence="4" id="KW-1185">Reference proteome</keyword>
<protein>
    <submittedName>
        <fullName evidence="3">Uncharacterized protein</fullName>
    </submittedName>
</protein>
<keyword evidence="2" id="KW-1133">Transmembrane helix</keyword>
<feature type="region of interest" description="Disordered" evidence="1">
    <location>
        <begin position="116"/>
        <end position="152"/>
    </location>
</feature>
<sequence length="205" mass="23282">MEDKYWEGISSLQEEKILKTNADEPYFNGLNELSEEKMDLEFDTFMEMAEGSDGIVDDTKKKSKLLYVTYAAAAIALFVAGLFFLRNMPHQEAKYQQPQFSDVSIVPKAVDVQESKVGQEQPSYAEVSKKENKQNKHKNSGPRSETVSLLEQEPTEESYVILNGQPVYDQEEAEQIVLASLKIMASNFQEGKHALEKVKYINVEL</sequence>
<keyword evidence="2" id="KW-0472">Membrane</keyword>
<feature type="transmembrane region" description="Helical" evidence="2">
    <location>
        <begin position="65"/>
        <end position="85"/>
    </location>
</feature>
<evidence type="ECO:0000256" key="2">
    <source>
        <dbReference type="SAM" id="Phobius"/>
    </source>
</evidence>
<evidence type="ECO:0000313" key="3">
    <source>
        <dbReference type="EMBL" id="TDS12507.1"/>
    </source>
</evidence>
<name>A0A4R7CX76_9SPHI</name>
<keyword evidence="2" id="KW-0812">Transmembrane</keyword>
<accession>A0A4R7CX76</accession>
<evidence type="ECO:0000313" key="4">
    <source>
        <dbReference type="Proteomes" id="UP000294752"/>
    </source>
</evidence>